<feature type="chain" id="PRO_5032273782" evidence="1">
    <location>
        <begin position="24"/>
        <end position="434"/>
    </location>
</feature>
<feature type="signal peptide" evidence="1">
    <location>
        <begin position="1"/>
        <end position="23"/>
    </location>
</feature>
<dbReference type="AlphaFoldDB" id="A0A853JBA6"/>
<dbReference type="Proteomes" id="UP000578091">
    <property type="component" value="Unassembled WGS sequence"/>
</dbReference>
<accession>A0A853JBA6</accession>
<evidence type="ECO:0000313" key="3">
    <source>
        <dbReference type="Proteomes" id="UP000578091"/>
    </source>
</evidence>
<keyword evidence="3" id="KW-1185">Reference proteome</keyword>
<dbReference type="RefSeq" id="WP_180678316.1">
    <property type="nucleotide sequence ID" value="NZ_JACCKA010000055.1"/>
</dbReference>
<reference evidence="2 3" key="1">
    <citation type="submission" date="2020-07" db="EMBL/GenBank/DDBJ databases">
        <title>Luteimonas sp. SJ-92.</title>
        <authorList>
            <person name="Huang X.-X."/>
            <person name="Xu L."/>
            <person name="Sun J.-Q."/>
        </authorList>
    </citation>
    <scope>NUCLEOTIDE SEQUENCE [LARGE SCALE GENOMIC DNA]</scope>
    <source>
        <strain evidence="2 3">SJ-92</strain>
    </source>
</reference>
<proteinExistence type="predicted"/>
<keyword evidence="1" id="KW-0732">Signal</keyword>
<sequence length="434" mass="46066">MITLKFLTTSFLLLGGWIHNAQASTTGTSPTDSIEARLATCRSAGPPDGASTLRTVAIRFHEISSEDQECRPPNLFATDATRRIKAGKALLEAANAVLLAPVLVACSGGGQLCEQAAYQHRAGAELDNQLNPRTLAMDVIPPRSSDALGRAIDTYGRPKPHPSPLAGADVLRDRIMVAAISDGCSATVGAKLDALLAGSLAPLDERELRENLNDSTASSSCIEAFDTAARIFLHAATLDAVHASTLAPAAFVKLAVDARINYAKWDAYNFGGGTSRVQLPWEIALNGALYRGNPRDGSAELWPEPPTSALILFHPTLGIAPFSTDGSASGVIGAIEAVGWSRWRYSSKNTRADDWGGSLAAVYVPGGESDGWHPGLVVRTPFRSVNIVYARTRDEASDDGHLVAFSVDVSRFVFRDKGVTGRLVCNFGLPACDR</sequence>
<dbReference type="EMBL" id="JACCKA010000055">
    <property type="protein sequence ID" value="NZA26526.1"/>
    <property type="molecule type" value="Genomic_DNA"/>
</dbReference>
<comment type="caution">
    <text evidence="2">The sequence shown here is derived from an EMBL/GenBank/DDBJ whole genome shotgun (WGS) entry which is preliminary data.</text>
</comment>
<organism evidence="2 3">
    <name type="scientific">Luteimonas salinisoli</name>
    <dbReference type="NCBI Taxonomy" id="2752307"/>
    <lineage>
        <taxon>Bacteria</taxon>
        <taxon>Pseudomonadati</taxon>
        <taxon>Pseudomonadota</taxon>
        <taxon>Gammaproteobacteria</taxon>
        <taxon>Lysobacterales</taxon>
        <taxon>Lysobacteraceae</taxon>
        <taxon>Luteimonas</taxon>
    </lineage>
</organism>
<name>A0A853JBA6_9GAMM</name>
<gene>
    <name evidence="2" type="ORF">H0E84_09020</name>
</gene>
<evidence type="ECO:0000313" key="2">
    <source>
        <dbReference type="EMBL" id="NZA26526.1"/>
    </source>
</evidence>
<evidence type="ECO:0000256" key="1">
    <source>
        <dbReference type="SAM" id="SignalP"/>
    </source>
</evidence>
<protein>
    <submittedName>
        <fullName evidence="2">Uncharacterized protein</fullName>
    </submittedName>
</protein>